<accession>A0A6L2NLQ8</accession>
<evidence type="ECO:0000256" key="1">
    <source>
        <dbReference type="SAM" id="MobiDB-lite"/>
    </source>
</evidence>
<dbReference type="AlphaFoldDB" id="A0A6L2NLQ8"/>
<dbReference type="EMBL" id="BKCJ010009350">
    <property type="protein sequence ID" value="GEU86557.1"/>
    <property type="molecule type" value="Genomic_DNA"/>
</dbReference>
<evidence type="ECO:0000313" key="2">
    <source>
        <dbReference type="EMBL" id="GEU86557.1"/>
    </source>
</evidence>
<feature type="compositionally biased region" description="Polar residues" evidence="1">
    <location>
        <begin position="18"/>
        <end position="46"/>
    </location>
</feature>
<feature type="region of interest" description="Disordered" evidence="1">
    <location>
        <begin position="612"/>
        <end position="638"/>
    </location>
</feature>
<evidence type="ECO:0008006" key="3">
    <source>
        <dbReference type="Google" id="ProtNLM"/>
    </source>
</evidence>
<feature type="region of interest" description="Disordered" evidence="1">
    <location>
        <begin position="18"/>
        <end position="56"/>
    </location>
</feature>
<dbReference type="CDD" id="cd00303">
    <property type="entry name" value="retropepsin_like"/>
    <property type="match status" value="1"/>
</dbReference>
<dbReference type="Gene3D" id="4.10.60.10">
    <property type="entry name" value="Zinc finger, CCHC-type"/>
    <property type="match status" value="1"/>
</dbReference>
<dbReference type="Pfam" id="PF08284">
    <property type="entry name" value="RVP_2"/>
    <property type="match status" value="1"/>
</dbReference>
<name>A0A6L2NLQ8_TANCI</name>
<gene>
    <name evidence="2" type="ORF">Tci_058535</name>
</gene>
<dbReference type="PANTHER" id="PTHR15503">
    <property type="entry name" value="LDOC1 RELATED"/>
    <property type="match status" value="1"/>
</dbReference>
<feature type="region of interest" description="Disordered" evidence="1">
    <location>
        <begin position="313"/>
        <end position="344"/>
    </location>
</feature>
<dbReference type="InterPro" id="IPR032567">
    <property type="entry name" value="RTL1-rel"/>
</dbReference>
<proteinExistence type="predicted"/>
<comment type="caution">
    <text evidence="2">The sequence shown here is derived from an EMBL/GenBank/DDBJ whole genome shotgun (WGS) entry which is preliminary data.</text>
</comment>
<reference evidence="2" key="1">
    <citation type="journal article" date="2019" name="Sci. Rep.">
        <title>Draft genome of Tanacetum cinerariifolium, the natural source of mosquito coil.</title>
        <authorList>
            <person name="Yamashiro T."/>
            <person name="Shiraishi A."/>
            <person name="Satake H."/>
            <person name="Nakayama K."/>
        </authorList>
    </citation>
    <scope>NUCLEOTIDE SEQUENCE</scope>
</reference>
<feature type="compositionally biased region" description="Basic and acidic residues" evidence="1">
    <location>
        <begin position="617"/>
        <end position="626"/>
    </location>
</feature>
<feature type="compositionally biased region" description="Acidic residues" evidence="1">
    <location>
        <begin position="328"/>
        <end position="344"/>
    </location>
</feature>
<sequence length="638" mass="71505">MTYGQISSRFDLTYASSTITSQQPTEDTAPTPTNSSSHATNYPNTSHDVDELNPNAMFDGSSFVNPFATSSTSAAESSSSQNVDPSIMQTFYQPYPYEFQWTKDHPREQVIGEPSRPVLTWNQLQFDGDMCMYALTISTMEPKNVKEATTDPAWIESMQEDLLQFKRLDVYVDDIIFGSTHPSQSRRDLPRNTTLDRVEVLCMIEKKELCENKGIVPTEMELELEQSQQGSSHEVLIIMANPLPNHVVNLPGDEQVQPEPVHALLGFVPAVLDISNNNNGWIEEEPEEDPEMEEEDMEIEDKMNDPEIINPYEIEEGKLPPPPADSDTSFDSEPEVEAEDKDENEVATIDTITRTTVLRIMATTRMSQAAIEKLVADKVTEAIAADQVQRLEDELRSLKLRDTNIAAYTQRFNELVLLCLEAVPTEKKKVEAYIKGLPENIKGEKGLPKETKRNGKTLKVAIETTRTTEAATRTTPTTINTTTRDKEMPGHYARDCRKKAVATGANTQSTLVCYGCGEKGHTRNYYPNKNNPQGEEARGRAYVIKEADKNQGPNVVMGMFLLNNQYATILSDSGSDKSFMNTSFSHLIDIDPVRLDTSYEVKLADGRVVSMETDTQETDKNQAKNDKTKHKVEKIGKD</sequence>
<dbReference type="PANTHER" id="PTHR15503:SF45">
    <property type="entry name" value="RNA-DIRECTED DNA POLYMERASE HOMOLOG"/>
    <property type="match status" value="1"/>
</dbReference>
<organism evidence="2">
    <name type="scientific">Tanacetum cinerariifolium</name>
    <name type="common">Dalmatian daisy</name>
    <name type="synonym">Chrysanthemum cinerariifolium</name>
    <dbReference type="NCBI Taxonomy" id="118510"/>
    <lineage>
        <taxon>Eukaryota</taxon>
        <taxon>Viridiplantae</taxon>
        <taxon>Streptophyta</taxon>
        <taxon>Embryophyta</taxon>
        <taxon>Tracheophyta</taxon>
        <taxon>Spermatophyta</taxon>
        <taxon>Magnoliopsida</taxon>
        <taxon>eudicotyledons</taxon>
        <taxon>Gunneridae</taxon>
        <taxon>Pentapetalae</taxon>
        <taxon>asterids</taxon>
        <taxon>campanulids</taxon>
        <taxon>Asterales</taxon>
        <taxon>Asteraceae</taxon>
        <taxon>Asteroideae</taxon>
        <taxon>Anthemideae</taxon>
        <taxon>Anthemidinae</taxon>
        <taxon>Tanacetum</taxon>
    </lineage>
</organism>
<protein>
    <recommendedName>
        <fullName evidence="3">Reverse transcriptase domain-containing protein</fullName>
    </recommendedName>
</protein>